<dbReference type="InParanoid" id="Q7RPE9"/>
<evidence type="ECO:0000313" key="1">
    <source>
        <dbReference type="EMBL" id="EAA20851.1"/>
    </source>
</evidence>
<gene>
    <name evidence="1" type="ORF">PY01510</name>
</gene>
<comment type="caution">
    <text evidence="1">The sequence shown here is derived from an EMBL/GenBank/DDBJ whole genome shotgun (WGS) entry which is preliminary data.</text>
</comment>
<sequence>MLSMLFFFYNKINKM</sequence>
<proteinExistence type="predicted"/>
<dbReference type="PaxDb" id="73239-Q7RPE9"/>
<feature type="non-terminal residue" evidence="1">
    <location>
        <position position="15"/>
    </location>
</feature>
<reference evidence="1 2" key="1">
    <citation type="journal article" date="2002" name="Nature">
        <title>Genome sequence and comparative analysis of the model rodent malaria parasite Plasmodium yoelii yoelii.</title>
        <authorList>
            <person name="Carlton J.M."/>
            <person name="Angiuoli S.V."/>
            <person name="Suh B.B."/>
            <person name="Kooij T.W."/>
            <person name="Pertea M."/>
            <person name="Silva J.C."/>
            <person name="Ermolaeva M.D."/>
            <person name="Allen J.E."/>
            <person name="Selengut J.D."/>
            <person name="Koo H.L."/>
            <person name="Peterson J.D."/>
            <person name="Pop M."/>
            <person name="Kosack D.S."/>
            <person name="Shumway M.F."/>
            <person name="Bidwell S.L."/>
            <person name="Shallom S.J."/>
            <person name="van Aken S.E."/>
            <person name="Riedmuller S.B."/>
            <person name="Feldblyum T.V."/>
            <person name="Cho J.K."/>
            <person name="Quackenbush J."/>
            <person name="Sedegah M."/>
            <person name="Shoaibi A."/>
            <person name="Cummings L.M."/>
            <person name="Florens L."/>
            <person name="Yates J.R."/>
            <person name="Raine J.D."/>
            <person name="Sinden R.E."/>
            <person name="Harris M.A."/>
            <person name="Cunningham D.A."/>
            <person name="Preiser P.R."/>
            <person name="Bergman L.W."/>
            <person name="Vaidya A.B."/>
            <person name="van Lin L.H."/>
            <person name="Janse C.J."/>
            <person name="Waters A.P."/>
            <person name="Smith H.O."/>
            <person name="White O.R."/>
            <person name="Salzberg S.L."/>
            <person name="Venter J.C."/>
            <person name="Fraser C.M."/>
            <person name="Hoffman S.L."/>
            <person name="Gardner M.J."/>
            <person name="Carucci D.J."/>
        </authorList>
    </citation>
    <scope>NUCLEOTIDE SEQUENCE [LARGE SCALE GENOMIC DNA]</scope>
    <source>
        <strain evidence="1 2">17XNL</strain>
    </source>
</reference>
<keyword evidence="2" id="KW-1185">Reference proteome</keyword>
<accession>Q7RPE9</accession>
<protein>
    <submittedName>
        <fullName evidence="1">Uncharacterized protein</fullName>
    </submittedName>
</protein>
<evidence type="ECO:0000313" key="2">
    <source>
        <dbReference type="Proteomes" id="UP000008553"/>
    </source>
</evidence>
<dbReference type="EMBL" id="AABL01000400">
    <property type="protein sequence ID" value="EAA20851.1"/>
    <property type="molecule type" value="Genomic_DNA"/>
</dbReference>
<dbReference type="Proteomes" id="UP000008553">
    <property type="component" value="Unassembled WGS sequence"/>
</dbReference>
<name>Q7RPE9_PLAYO</name>
<organism evidence="1 2">
    <name type="scientific">Plasmodium yoelii yoelii</name>
    <dbReference type="NCBI Taxonomy" id="73239"/>
    <lineage>
        <taxon>Eukaryota</taxon>
        <taxon>Sar</taxon>
        <taxon>Alveolata</taxon>
        <taxon>Apicomplexa</taxon>
        <taxon>Aconoidasida</taxon>
        <taxon>Haemosporida</taxon>
        <taxon>Plasmodiidae</taxon>
        <taxon>Plasmodium</taxon>
        <taxon>Plasmodium (Vinckeia)</taxon>
    </lineage>
</organism>